<dbReference type="AlphaFoldDB" id="A0A8T3DV69"/>
<keyword evidence="2" id="KW-1185">Reference proteome</keyword>
<comment type="caution">
    <text evidence="1">The sequence shown here is derived from an EMBL/GenBank/DDBJ whole genome shotgun (WGS) entry which is preliminary data.</text>
</comment>
<dbReference type="EMBL" id="JAERUA010000003">
    <property type="protein sequence ID" value="KAI1901289.1"/>
    <property type="molecule type" value="Genomic_DNA"/>
</dbReference>
<reference evidence="1" key="1">
    <citation type="submission" date="2021-01" db="EMBL/GenBank/DDBJ databases">
        <authorList>
            <person name="Zahm M."/>
            <person name="Roques C."/>
            <person name="Cabau C."/>
            <person name="Klopp C."/>
            <person name="Donnadieu C."/>
            <person name="Jouanno E."/>
            <person name="Lampietro C."/>
            <person name="Louis A."/>
            <person name="Herpin A."/>
            <person name="Echchiki A."/>
            <person name="Berthelot C."/>
            <person name="Parey E."/>
            <person name="Roest-Crollius H."/>
            <person name="Braasch I."/>
            <person name="Postlethwait J."/>
            <person name="Bobe J."/>
            <person name="Montfort J."/>
            <person name="Bouchez O."/>
            <person name="Begum T."/>
            <person name="Mejri S."/>
            <person name="Adams A."/>
            <person name="Chen W.-J."/>
            <person name="Guiguen Y."/>
        </authorList>
    </citation>
    <scope>NUCLEOTIDE SEQUENCE</scope>
    <source>
        <tissue evidence="1">Blood</tissue>
    </source>
</reference>
<name>A0A8T3DV69_9TELE</name>
<organism evidence="1 2">
    <name type="scientific">Albula goreensis</name>
    <dbReference type="NCBI Taxonomy" id="1534307"/>
    <lineage>
        <taxon>Eukaryota</taxon>
        <taxon>Metazoa</taxon>
        <taxon>Chordata</taxon>
        <taxon>Craniata</taxon>
        <taxon>Vertebrata</taxon>
        <taxon>Euteleostomi</taxon>
        <taxon>Actinopterygii</taxon>
        <taxon>Neopterygii</taxon>
        <taxon>Teleostei</taxon>
        <taxon>Albuliformes</taxon>
        <taxon>Albulidae</taxon>
        <taxon>Albula</taxon>
    </lineage>
</organism>
<evidence type="ECO:0000313" key="2">
    <source>
        <dbReference type="Proteomes" id="UP000829720"/>
    </source>
</evidence>
<sequence length="141" mass="15419">MGVVGSGNIIIARSEELPVTQHAGNATGKVIRVFYCLKPIQLDDITQKGGGAFQPLRKGTDLTQVGSFVIPIDECISCELNQELFVTVYSVDADDVNKPESKLLDNFQFGPGKSVIFTKSGYKFAKPGEIWVDEEGTNYKE</sequence>
<gene>
    <name evidence="1" type="ORF">AGOR_G00032780</name>
</gene>
<protein>
    <submittedName>
        <fullName evidence="1">Uncharacterized protein</fullName>
    </submittedName>
</protein>
<proteinExistence type="predicted"/>
<accession>A0A8T3DV69</accession>
<dbReference type="OrthoDB" id="8976297at2759"/>
<dbReference type="Proteomes" id="UP000829720">
    <property type="component" value="Unassembled WGS sequence"/>
</dbReference>
<evidence type="ECO:0000313" key="1">
    <source>
        <dbReference type="EMBL" id="KAI1901289.1"/>
    </source>
</evidence>